<comment type="caution">
    <text evidence="2">The sequence shown here is derived from an EMBL/GenBank/DDBJ whole genome shotgun (WGS) entry which is preliminary data.</text>
</comment>
<proteinExistence type="predicted"/>
<evidence type="ECO:0000313" key="2">
    <source>
        <dbReference type="EMBL" id="MBB5616956.1"/>
    </source>
</evidence>
<dbReference type="OrthoDB" id="5083660at2"/>
<organism evidence="2 3">
    <name type="scientific">Microcella frigidaquae</name>
    <dbReference type="NCBI Taxonomy" id="424758"/>
    <lineage>
        <taxon>Bacteria</taxon>
        <taxon>Bacillati</taxon>
        <taxon>Actinomycetota</taxon>
        <taxon>Actinomycetes</taxon>
        <taxon>Micrococcales</taxon>
        <taxon>Microbacteriaceae</taxon>
        <taxon>Microcella</taxon>
    </lineage>
</organism>
<accession>A0A840XF40</accession>
<gene>
    <name evidence="2" type="ORF">BJ959_000452</name>
</gene>
<name>A0A840XF40_9MICO</name>
<evidence type="ECO:0000256" key="1">
    <source>
        <dbReference type="SAM" id="Phobius"/>
    </source>
</evidence>
<keyword evidence="1" id="KW-0812">Transmembrane</keyword>
<dbReference type="AlphaFoldDB" id="A0A840XF40"/>
<sequence length="290" mass="30364">MSVPALDIAPRMRHRGLPGATAALVATVMIALAGCAGLGGAPASVALTEQPGFPADAPIGEPVFDETWAGEPVGWLADDRGTLTIVSYWSSSCPLIATAIEVLDEARIAIELQPAPAQACTDDLAPHTHVLATPEGWGSGDGPYTAEVTRVDTGFGEVVTAVDLWPWPEPATIAVQTLREVPADITLPPDALDRGEPLAYWGPERESLRVVTWGSSSCPPPAVVLSTIGTTELELVFGPLPAGRVCTADFSPTTHVLGVPEGLEAGPITLAVRFEQRDGTAQRFRIPIND</sequence>
<feature type="transmembrane region" description="Helical" evidence="1">
    <location>
        <begin position="21"/>
        <end position="41"/>
    </location>
</feature>
<keyword evidence="1" id="KW-0472">Membrane</keyword>
<keyword evidence="3" id="KW-1185">Reference proteome</keyword>
<evidence type="ECO:0000313" key="3">
    <source>
        <dbReference type="Proteomes" id="UP000552883"/>
    </source>
</evidence>
<protein>
    <submittedName>
        <fullName evidence="2">Uncharacterized protein</fullName>
    </submittedName>
</protein>
<dbReference type="EMBL" id="JACHBS010000001">
    <property type="protein sequence ID" value="MBB5616956.1"/>
    <property type="molecule type" value="Genomic_DNA"/>
</dbReference>
<dbReference type="Proteomes" id="UP000552883">
    <property type="component" value="Unassembled WGS sequence"/>
</dbReference>
<reference evidence="2 3" key="1">
    <citation type="submission" date="2020-08" db="EMBL/GenBank/DDBJ databases">
        <title>Sequencing the genomes of 1000 actinobacteria strains.</title>
        <authorList>
            <person name="Klenk H.-P."/>
        </authorList>
    </citation>
    <scope>NUCLEOTIDE SEQUENCE [LARGE SCALE GENOMIC DNA]</scope>
    <source>
        <strain evidence="2 3">DSM 23889</strain>
    </source>
</reference>
<dbReference type="RefSeq" id="WP_153982740.1">
    <property type="nucleotide sequence ID" value="NZ_BAAANZ010000013.1"/>
</dbReference>
<keyword evidence="1" id="KW-1133">Transmembrane helix</keyword>